<dbReference type="Gene3D" id="3.20.20.100">
    <property type="entry name" value="NADP-dependent oxidoreductase domain"/>
    <property type="match status" value="1"/>
</dbReference>
<accession>A0ABR4ALL9</accession>
<dbReference type="PANTHER" id="PTHR11732">
    <property type="entry name" value="ALDO/KETO REDUCTASE"/>
    <property type="match status" value="1"/>
</dbReference>
<dbReference type="PROSITE" id="PS00063">
    <property type="entry name" value="ALDOKETO_REDUCTASE_3"/>
    <property type="match status" value="1"/>
</dbReference>
<dbReference type="InterPro" id="IPR036812">
    <property type="entry name" value="NAD(P)_OxRdtase_dom_sf"/>
</dbReference>
<keyword evidence="4" id="KW-1185">Reference proteome</keyword>
<reference evidence="3 4" key="1">
    <citation type="submission" date="2024-09" db="EMBL/GenBank/DDBJ databases">
        <title>Rethinking Asexuality: The Enigmatic Case of Functional Sexual Genes in Lepraria (Stereocaulaceae).</title>
        <authorList>
            <person name="Doellman M."/>
            <person name="Sun Y."/>
            <person name="Barcenas-Pena A."/>
            <person name="Lumbsch H.T."/>
            <person name="Grewe F."/>
        </authorList>
    </citation>
    <scope>NUCLEOTIDE SEQUENCE [LARGE SCALE GENOMIC DNA]</scope>
    <source>
        <strain evidence="3 4">Mercado 3170</strain>
    </source>
</reference>
<evidence type="ECO:0000259" key="2">
    <source>
        <dbReference type="Pfam" id="PF00248"/>
    </source>
</evidence>
<protein>
    <recommendedName>
        <fullName evidence="2">NADP-dependent oxidoreductase domain-containing protein</fullName>
    </recommendedName>
</protein>
<gene>
    <name evidence="3" type="ORF">N7G274_001837</name>
</gene>
<dbReference type="PRINTS" id="PR00069">
    <property type="entry name" value="ALDKETRDTASE"/>
</dbReference>
<dbReference type="InterPro" id="IPR020471">
    <property type="entry name" value="AKR"/>
</dbReference>
<keyword evidence="1" id="KW-0560">Oxidoreductase</keyword>
<feature type="domain" description="NADP-dependent oxidoreductase" evidence="2">
    <location>
        <begin position="20"/>
        <end position="300"/>
    </location>
</feature>
<dbReference type="PROSITE" id="PS00062">
    <property type="entry name" value="ALDOKETO_REDUCTASE_2"/>
    <property type="match status" value="1"/>
</dbReference>
<dbReference type="Pfam" id="PF00248">
    <property type="entry name" value="Aldo_ket_red"/>
    <property type="match status" value="1"/>
</dbReference>
<evidence type="ECO:0000313" key="3">
    <source>
        <dbReference type="EMBL" id="KAL2046390.1"/>
    </source>
</evidence>
<dbReference type="InterPro" id="IPR023210">
    <property type="entry name" value="NADP_OxRdtase_dom"/>
</dbReference>
<evidence type="ECO:0000256" key="1">
    <source>
        <dbReference type="ARBA" id="ARBA00023002"/>
    </source>
</evidence>
<dbReference type="SUPFAM" id="SSF51430">
    <property type="entry name" value="NAD(P)-linked oxidoreductase"/>
    <property type="match status" value="1"/>
</dbReference>
<sequence length="331" mass="36448">MEVELAGSLGELAGIIPLRGLGTFQAAKSNPPGIIKKAVLDALEAGYRHIDTAWAYGDGQSEKEVGDAIRETSLSRDEIYVVTKLPNTFHRPEDVEPALDMSLSNMGLEYVDLYLMHNAYAYMADENHKTIRKQDGSGKPLVDVSLSKAYPDTFEAMKKLKVSGKTRAIGVSNFNVIKLKRLIEVCGVVPAANQVEINPYFPQTELVAFCRSYKIQVIAHCPLGGALDSRVAGRAGSGPLQDLLINYIAERNHKTAAQVILAWMVNLGICVIPKSDHIERIRENFDVAFPLTEVERELINRITVPNSGPQRNMVSAGHIGFDTFDEEQDLP</sequence>
<proteinExistence type="predicted"/>
<evidence type="ECO:0000313" key="4">
    <source>
        <dbReference type="Proteomes" id="UP001590950"/>
    </source>
</evidence>
<dbReference type="CDD" id="cd19071">
    <property type="entry name" value="AKR_AKR1-5-like"/>
    <property type="match status" value="1"/>
</dbReference>
<dbReference type="PIRSF" id="PIRSF000097">
    <property type="entry name" value="AKR"/>
    <property type="match status" value="1"/>
</dbReference>
<dbReference type="InterPro" id="IPR018170">
    <property type="entry name" value="Aldo/ket_reductase_CS"/>
</dbReference>
<organism evidence="3 4">
    <name type="scientific">Stereocaulon virgatum</name>
    <dbReference type="NCBI Taxonomy" id="373712"/>
    <lineage>
        <taxon>Eukaryota</taxon>
        <taxon>Fungi</taxon>
        <taxon>Dikarya</taxon>
        <taxon>Ascomycota</taxon>
        <taxon>Pezizomycotina</taxon>
        <taxon>Lecanoromycetes</taxon>
        <taxon>OSLEUM clade</taxon>
        <taxon>Lecanoromycetidae</taxon>
        <taxon>Lecanorales</taxon>
        <taxon>Lecanorineae</taxon>
        <taxon>Stereocaulaceae</taxon>
        <taxon>Stereocaulon</taxon>
    </lineage>
</organism>
<dbReference type="Proteomes" id="UP001590950">
    <property type="component" value="Unassembled WGS sequence"/>
</dbReference>
<dbReference type="EMBL" id="JBEFKJ010000004">
    <property type="protein sequence ID" value="KAL2046390.1"/>
    <property type="molecule type" value="Genomic_DNA"/>
</dbReference>
<name>A0ABR4ALL9_9LECA</name>
<comment type="caution">
    <text evidence="3">The sequence shown here is derived from an EMBL/GenBank/DDBJ whole genome shotgun (WGS) entry which is preliminary data.</text>
</comment>